<feature type="signal peptide" evidence="1">
    <location>
        <begin position="1"/>
        <end position="29"/>
    </location>
</feature>
<evidence type="ECO:0008006" key="4">
    <source>
        <dbReference type="Google" id="ProtNLM"/>
    </source>
</evidence>
<reference evidence="2 3" key="1">
    <citation type="submission" date="2015-01" db="EMBL/GenBank/DDBJ databases">
        <title>Evolution of Trichinella species and genotypes.</title>
        <authorList>
            <person name="Korhonen P.K."/>
            <person name="Edoardo P."/>
            <person name="Giuseppe L.R."/>
            <person name="Gasser R.B."/>
        </authorList>
    </citation>
    <scope>NUCLEOTIDE SEQUENCE [LARGE SCALE GENOMIC DNA]</scope>
    <source>
        <strain evidence="2">ISS1980</strain>
    </source>
</reference>
<dbReference type="AlphaFoldDB" id="A0A0V1N290"/>
<proteinExistence type="predicted"/>
<evidence type="ECO:0000313" key="2">
    <source>
        <dbReference type="EMBL" id="KRZ78015.1"/>
    </source>
</evidence>
<dbReference type="EMBL" id="JYDO01000015">
    <property type="protein sequence ID" value="KRZ78015.1"/>
    <property type="molecule type" value="Genomic_DNA"/>
</dbReference>
<evidence type="ECO:0000313" key="3">
    <source>
        <dbReference type="Proteomes" id="UP000054843"/>
    </source>
</evidence>
<name>A0A0V1N290_9BILA</name>
<accession>A0A0V1N290</accession>
<keyword evidence="3" id="KW-1185">Reference proteome</keyword>
<dbReference type="Proteomes" id="UP000054843">
    <property type="component" value="Unassembled WGS sequence"/>
</dbReference>
<gene>
    <name evidence="2" type="ORF">T10_10804</name>
</gene>
<feature type="chain" id="PRO_5006883058" description="Secreted protein" evidence="1">
    <location>
        <begin position="30"/>
        <end position="128"/>
    </location>
</feature>
<organism evidence="2 3">
    <name type="scientific">Trichinella papuae</name>
    <dbReference type="NCBI Taxonomy" id="268474"/>
    <lineage>
        <taxon>Eukaryota</taxon>
        <taxon>Metazoa</taxon>
        <taxon>Ecdysozoa</taxon>
        <taxon>Nematoda</taxon>
        <taxon>Enoplea</taxon>
        <taxon>Dorylaimia</taxon>
        <taxon>Trichinellida</taxon>
        <taxon>Trichinellidae</taxon>
        <taxon>Trichinella</taxon>
    </lineage>
</organism>
<comment type="caution">
    <text evidence="2">The sequence shown here is derived from an EMBL/GenBank/DDBJ whole genome shotgun (WGS) entry which is preliminary data.</text>
</comment>
<protein>
    <recommendedName>
        <fullName evidence="4">Secreted protein</fullName>
    </recommendedName>
</protein>
<keyword evidence="1" id="KW-0732">Signal</keyword>
<evidence type="ECO:0000256" key="1">
    <source>
        <dbReference type="SAM" id="SignalP"/>
    </source>
</evidence>
<sequence>MWLAADLISPVPLCAILALAIFSIECTSSSVLPTESMSSQRETCNFPITQLRSVVRDARKIVTNNTRSSNSRFPQTVLTLRDIILSLLFAIDRYHLIGNKTSSLPHKVTKHHTLLWIKSFNLTDLDHV</sequence>